<evidence type="ECO:0000256" key="1">
    <source>
        <dbReference type="SAM" id="SignalP"/>
    </source>
</evidence>
<dbReference type="Proteomes" id="UP000012960">
    <property type="component" value="Unplaced"/>
</dbReference>
<reference evidence="3" key="1">
    <citation type="submission" date="2021-03" db="EMBL/GenBank/DDBJ databases">
        <authorList>
            <consortium name="Genoscope - CEA"/>
            <person name="William W."/>
        </authorList>
    </citation>
    <scope>NUCLEOTIDE SEQUENCE</scope>
    <source>
        <strain evidence="3">Doubled-haploid Pahang</strain>
    </source>
</reference>
<evidence type="ECO:0000313" key="3">
    <source>
        <dbReference type="EMBL" id="CAG1858000.1"/>
    </source>
</evidence>
<organism evidence="4 5">
    <name type="scientific">Musa acuminata subsp. malaccensis</name>
    <name type="common">Wild banana</name>
    <name type="synonym">Musa malaccensis</name>
    <dbReference type="NCBI Taxonomy" id="214687"/>
    <lineage>
        <taxon>Eukaryota</taxon>
        <taxon>Viridiplantae</taxon>
        <taxon>Streptophyta</taxon>
        <taxon>Embryophyta</taxon>
        <taxon>Tracheophyta</taxon>
        <taxon>Spermatophyta</taxon>
        <taxon>Magnoliopsida</taxon>
        <taxon>Liliopsida</taxon>
        <taxon>Zingiberales</taxon>
        <taxon>Musaceae</taxon>
        <taxon>Musa</taxon>
    </lineage>
</organism>
<dbReference type="EnsemblPlants" id="Ma07_t28150.1">
    <property type="protein sequence ID" value="Ma07_p28150.1"/>
    <property type="gene ID" value="Ma07_g28150"/>
</dbReference>
<feature type="domain" description="DUF7866" evidence="2">
    <location>
        <begin position="52"/>
        <end position="103"/>
    </location>
</feature>
<evidence type="ECO:0000313" key="5">
    <source>
        <dbReference type="Proteomes" id="UP000012960"/>
    </source>
</evidence>
<dbReference type="OMA" id="ICHEATN"/>
<dbReference type="Gramene" id="Ma07_t28150.1">
    <property type="protein sequence ID" value="Ma07_p28150.1"/>
    <property type="gene ID" value="Ma07_g28150"/>
</dbReference>
<keyword evidence="1" id="KW-0732">Signal</keyword>
<dbReference type="InterPro" id="IPR057188">
    <property type="entry name" value="DUF7866"/>
</dbReference>
<accession>A0A804K0U3</accession>
<sequence>MGNLNANLVLLMLALLLSALPLKGASNTDEYIPVTPVKYLTLANVPGGVLAGYNQCSDCRCCSTNNPSNCVTTKCCYKLICHEATNPAAICSYRPVACHCDNCI</sequence>
<dbReference type="PANTHER" id="PTHR33786">
    <property type="entry name" value="UBIQUITIN CARBOXYL-TERMINAL HYDROLASE"/>
    <property type="match status" value="1"/>
</dbReference>
<feature type="chain" id="PRO_5036220044" evidence="1">
    <location>
        <begin position="26"/>
        <end position="104"/>
    </location>
</feature>
<feature type="signal peptide" evidence="1">
    <location>
        <begin position="1"/>
        <end position="25"/>
    </location>
</feature>
<reference evidence="4" key="2">
    <citation type="submission" date="2021-05" db="UniProtKB">
        <authorList>
            <consortium name="EnsemblPlants"/>
        </authorList>
    </citation>
    <scope>IDENTIFICATION</scope>
    <source>
        <strain evidence="4">subsp. malaccensis</strain>
    </source>
</reference>
<dbReference type="EMBL" id="HG996473">
    <property type="protein sequence ID" value="CAG1858000.1"/>
    <property type="molecule type" value="Genomic_DNA"/>
</dbReference>
<dbReference type="Pfam" id="PF25268">
    <property type="entry name" value="DUF7866"/>
    <property type="match status" value="1"/>
</dbReference>
<gene>
    <name evidence="3" type="ORF">GSMUA_26380.1</name>
</gene>
<dbReference type="PANTHER" id="PTHR33786:SF5">
    <property type="entry name" value="EXPRESSED PROTEIN"/>
    <property type="match status" value="1"/>
</dbReference>
<evidence type="ECO:0000313" key="4">
    <source>
        <dbReference type="EnsemblPlants" id="Ma07_p28150.1"/>
    </source>
</evidence>
<proteinExistence type="predicted"/>
<name>A0A804K0U3_MUSAM</name>
<evidence type="ECO:0000259" key="2">
    <source>
        <dbReference type="Pfam" id="PF25268"/>
    </source>
</evidence>
<keyword evidence="5" id="KW-1185">Reference proteome</keyword>
<dbReference type="InParanoid" id="A0A804K0U3"/>
<dbReference type="KEGG" id="mus:103993043"/>
<dbReference type="AlphaFoldDB" id="A0A804K0U3"/>
<dbReference type="OrthoDB" id="768311at2759"/>
<protein>
    <submittedName>
        <fullName evidence="3">(wild Malaysian banana) hypothetical protein</fullName>
    </submittedName>
</protein>